<sequence length="356" mass="37874">MSTLRVTAEVLTVHPHPNADALELAQVGLYRAVVAKGAYTTGDAAVYIPEQAVLPAALIEELGLTGRLAGGNADRVKAVRLRGELSQGLVCRPAALADTDLVRAAAEGTDFAERLGIVKWAPPIPTHMSGDVESAPDLLPWVDVENLQRYPDVFEPGEPVVLTEKLHGTACLLTYNAGDGRVQVSSKGFGAKGLALKEDPRNLYWRAVHGHGLAAVAERLAKRLGARRVGLFGEVYGSGVQDLAYGADARSETVGYALFDVSAEIDGQVRWLDPAEVLEPGEAPLVPRLYSGPYDLDTVLAHASGRETVSGREAHLREGVVVRSATERYSPVLGGRAIAKAVSPAYLTRKGGTEFE</sequence>
<keyword evidence="4" id="KW-1185">Reference proteome</keyword>
<reference evidence="2 5" key="1">
    <citation type="journal article" date="2014" name="Int. J. Syst. Evol. Microbiol.">
        <title>Complete genome sequence of Corynebacterium casei LMG S-19264T (=DSM 44701T), isolated from a smear-ripened cheese.</title>
        <authorList>
            <consortium name="US DOE Joint Genome Institute (JGI-PGF)"/>
            <person name="Walter F."/>
            <person name="Albersmeier A."/>
            <person name="Kalinowski J."/>
            <person name="Ruckert C."/>
        </authorList>
    </citation>
    <scope>NUCLEOTIDE SEQUENCE [LARGE SCALE GENOMIC DNA]</scope>
    <source>
        <strain evidence="2 5">JCM 4205</strain>
    </source>
</reference>
<evidence type="ECO:0000313" key="5">
    <source>
        <dbReference type="Proteomes" id="UP000642014"/>
    </source>
</evidence>
<reference evidence="2" key="3">
    <citation type="submission" date="2023-08" db="EMBL/GenBank/DDBJ databases">
        <authorList>
            <person name="Sun Q."/>
            <person name="Ohkuma M."/>
        </authorList>
    </citation>
    <scope>NUCLEOTIDE SEQUENCE</scope>
    <source>
        <strain evidence="2">JCM 4205</strain>
    </source>
</reference>
<evidence type="ECO:0000313" key="3">
    <source>
        <dbReference type="EMBL" id="QEV31581.1"/>
    </source>
</evidence>
<dbReference type="InterPro" id="IPR012340">
    <property type="entry name" value="NA-bd_OB-fold"/>
</dbReference>
<evidence type="ECO:0000313" key="2">
    <source>
        <dbReference type="EMBL" id="GGR22440.1"/>
    </source>
</evidence>
<dbReference type="GO" id="GO:0003972">
    <property type="term" value="F:RNA ligase (ATP) activity"/>
    <property type="evidence" value="ECO:0007669"/>
    <property type="project" value="UniProtKB-EC"/>
</dbReference>
<dbReference type="InterPro" id="IPR021122">
    <property type="entry name" value="RNA_ligase_dom_REL/Rnl2"/>
</dbReference>
<accession>A0AAV4KJU3</accession>
<dbReference type="EMBL" id="CP023693">
    <property type="protein sequence ID" value="QEV31581.1"/>
    <property type="molecule type" value="Genomic_DNA"/>
</dbReference>
<dbReference type="Gene3D" id="3.30.470.30">
    <property type="entry name" value="DNA ligase/mRNA capping enzyme"/>
    <property type="match status" value="1"/>
</dbReference>
<dbReference type="Proteomes" id="UP000326029">
    <property type="component" value="Chromosome"/>
</dbReference>
<dbReference type="Pfam" id="PF09414">
    <property type="entry name" value="RNA_ligase"/>
    <property type="match status" value="1"/>
</dbReference>
<feature type="domain" description="RNA ligase" evidence="1">
    <location>
        <begin position="158"/>
        <end position="342"/>
    </location>
</feature>
<evidence type="ECO:0000313" key="4">
    <source>
        <dbReference type="Proteomes" id="UP000326029"/>
    </source>
</evidence>
<protein>
    <submittedName>
        <fullName evidence="2 3">RNA ligase</fullName>
        <ecNumber evidence="3">6.5.1.3</ecNumber>
    </submittedName>
</protein>
<organism evidence="2 5">
    <name type="scientific">Streptomyces cinereoruber</name>
    <dbReference type="NCBI Taxonomy" id="67260"/>
    <lineage>
        <taxon>Bacteria</taxon>
        <taxon>Bacillati</taxon>
        <taxon>Actinomycetota</taxon>
        <taxon>Actinomycetes</taxon>
        <taxon>Kitasatosporales</taxon>
        <taxon>Streptomycetaceae</taxon>
        <taxon>Streptomyces</taxon>
    </lineage>
</organism>
<proteinExistence type="predicted"/>
<dbReference type="AlphaFoldDB" id="A0AAV4KJU3"/>
<gene>
    <name evidence="3" type="ORF">CP977_04900</name>
    <name evidence="2" type="ORF">GCM10010497_25670</name>
</gene>
<evidence type="ECO:0000259" key="1">
    <source>
        <dbReference type="Pfam" id="PF09414"/>
    </source>
</evidence>
<dbReference type="Pfam" id="PF21189">
    <property type="entry name" value="PHA02142"/>
    <property type="match status" value="1"/>
</dbReference>
<dbReference type="RefSeq" id="WP_062757916.1">
    <property type="nucleotide sequence ID" value="NZ_BMSJ01000004.1"/>
</dbReference>
<dbReference type="InterPro" id="IPR012646">
    <property type="entry name" value="RNA_ligase_DRB0094"/>
</dbReference>
<reference evidence="3 4" key="2">
    <citation type="submission" date="2017-09" db="EMBL/GenBank/DDBJ databases">
        <authorList>
            <person name="Lee N."/>
            <person name="Cho B.-K."/>
        </authorList>
    </citation>
    <scope>NUCLEOTIDE SEQUENCE [LARGE SCALE GENOMIC DNA]</scope>
    <source>
        <strain evidence="3 4">ATCC 19740</strain>
    </source>
</reference>
<dbReference type="SUPFAM" id="SSF56091">
    <property type="entry name" value="DNA ligase/mRNA capping enzyme, catalytic domain"/>
    <property type="match status" value="1"/>
</dbReference>
<dbReference type="EMBL" id="BMSJ01000004">
    <property type="protein sequence ID" value="GGR22440.1"/>
    <property type="molecule type" value="Genomic_DNA"/>
</dbReference>
<dbReference type="Gene3D" id="2.40.50.140">
    <property type="entry name" value="Nucleic acid-binding proteins"/>
    <property type="match status" value="1"/>
</dbReference>
<keyword evidence="2" id="KW-0436">Ligase</keyword>
<dbReference type="Proteomes" id="UP000642014">
    <property type="component" value="Unassembled WGS sequence"/>
</dbReference>
<name>A0AAV4KJU3_9ACTN</name>
<dbReference type="NCBIfam" id="TIGR02306">
    <property type="entry name" value="RNA_lig_DRB0094"/>
    <property type="match status" value="1"/>
</dbReference>
<dbReference type="GeneID" id="95453104"/>
<dbReference type="EC" id="6.5.1.3" evidence="3"/>